<evidence type="ECO:0000313" key="2">
    <source>
        <dbReference type="Proteomes" id="UP000482155"/>
    </source>
</evidence>
<dbReference type="CDD" id="cd24012">
    <property type="entry name" value="ASKHA_NBD_KDGal-kinase"/>
    <property type="match status" value="1"/>
</dbReference>
<dbReference type="InterPro" id="IPR007729">
    <property type="entry name" value="DGOK"/>
</dbReference>
<gene>
    <name evidence="1" type="ORF">G3574_17630</name>
</gene>
<keyword evidence="1" id="KW-0418">Kinase</keyword>
<dbReference type="GO" id="GO:0034194">
    <property type="term" value="P:D-galactonate catabolic process"/>
    <property type="evidence" value="ECO:0007669"/>
    <property type="project" value="InterPro"/>
</dbReference>
<dbReference type="Proteomes" id="UP000482155">
    <property type="component" value="Unassembled WGS sequence"/>
</dbReference>
<dbReference type="Gene3D" id="3.30.420.300">
    <property type="entry name" value="2-keto-3-deoxy-galactonokinase, substrate binding domain"/>
    <property type="match status" value="1"/>
</dbReference>
<dbReference type="Pfam" id="PF05035">
    <property type="entry name" value="DGOK"/>
    <property type="match status" value="1"/>
</dbReference>
<accession>A0A6B3SVI7</accession>
<comment type="caution">
    <text evidence="1">The sequence shown here is derived from an EMBL/GenBank/DDBJ whole genome shotgun (WGS) entry which is preliminary data.</text>
</comment>
<proteinExistence type="predicted"/>
<dbReference type="Gene3D" id="3.30.420.310">
    <property type="entry name" value="2-keto-3-deoxy-galactonokinase, C-terminal domain"/>
    <property type="match status" value="1"/>
</dbReference>
<dbReference type="AlphaFoldDB" id="A0A6B3SVI7"/>
<reference evidence="1 2" key="1">
    <citation type="submission" date="2020-02" db="EMBL/GenBank/DDBJ databases">
        <authorList>
            <person name="Kim M.K."/>
        </authorList>
    </citation>
    <scope>NUCLEOTIDE SEQUENCE [LARGE SCALE GENOMIC DNA]</scope>
    <source>
        <strain evidence="1 2">17J57-3</strain>
    </source>
</reference>
<dbReference type="InterPro" id="IPR042257">
    <property type="entry name" value="DGOK_C"/>
</dbReference>
<dbReference type="RefSeq" id="WP_163966026.1">
    <property type="nucleotide sequence ID" value="NZ_JAAIVB010000062.1"/>
</dbReference>
<dbReference type="GO" id="GO:0008671">
    <property type="term" value="F:2-dehydro-3-deoxygalactonokinase activity"/>
    <property type="evidence" value="ECO:0007669"/>
    <property type="project" value="InterPro"/>
</dbReference>
<name>A0A6B3SVI7_9BURK</name>
<keyword evidence="1" id="KW-0808">Transferase</keyword>
<protein>
    <submittedName>
        <fullName evidence="1">2-dehydro-3-deoxygalactonokinase</fullName>
    </submittedName>
</protein>
<evidence type="ECO:0000313" key="1">
    <source>
        <dbReference type="EMBL" id="NEX62906.1"/>
    </source>
</evidence>
<keyword evidence="2" id="KW-1185">Reference proteome</keyword>
<sequence length="324" mass="34626">MKASCIAVIDGGTTRTRVRVWDGRAIVWEASRIAGARDVALRGKDAVRQPLAGMLDDARRAHDCRDVVAYGMITSDNGLREVPHLAAPASFERLAGAIVADDIPGLGPVHFIPGVKTTVSEPQVEDIGSLDVMRGEETEVFGLRAALGLTGRADFFHVGSHHKLIRTDERGIIGSCTALTGELLAALQRDTILAASMAPLEQLDQLDPSGEPDGDAWNAGRIVAQRQGFSRAAFCVRLLDQLLAKPPAYASAFLLGAAASLDLPLLLSSTKLYLYGHRTITGPLCRYLRSERRMVDLVPPERIAPAATAGAAALLRARLELTAP</sequence>
<organism evidence="1 2">
    <name type="scientific">Noviherbaspirillum galbum</name>
    <dbReference type="NCBI Taxonomy" id="2709383"/>
    <lineage>
        <taxon>Bacteria</taxon>
        <taxon>Pseudomonadati</taxon>
        <taxon>Pseudomonadota</taxon>
        <taxon>Betaproteobacteria</taxon>
        <taxon>Burkholderiales</taxon>
        <taxon>Oxalobacteraceae</taxon>
        <taxon>Noviherbaspirillum</taxon>
    </lineage>
</organism>
<dbReference type="EMBL" id="JAAIVB010000062">
    <property type="protein sequence ID" value="NEX62906.1"/>
    <property type="molecule type" value="Genomic_DNA"/>
</dbReference>
<dbReference type="InterPro" id="IPR042258">
    <property type="entry name" value="DGOK_N"/>
</dbReference>